<dbReference type="Pfam" id="PF21156">
    <property type="entry name" value="ISOA1-3_C"/>
    <property type="match status" value="1"/>
</dbReference>
<dbReference type="InterPro" id="IPR013780">
    <property type="entry name" value="Glyco_hydro_b"/>
</dbReference>
<dbReference type="InterPro" id="IPR014756">
    <property type="entry name" value="Ig_E-set"/>
</dbReference>
<dbReference type="OrthoDB" id="3236218at2"/>
<organism evidence="6 7">
    <name type="scientific">Rhodovastum atsumiense</name>
    <dbReference type="NCBI Taxonomy" id="504468"/>
    <lineage>
        <taxon>Bacteria</taxon>
        <taxon>Pseudomonadati</taxon>
        <taxon>Pseudomonadota</taxon>
        <taxon>Alphaproteobacteria</taxon>
        <taxon>Acetobacterales</taxon>
        <taxon>Acetobacteraceae</taxon>
        <taxon>Rhodovastum</taxon>
    </lineage>
</organism>
<evidence type="ECO:0000259" key="5">
    <source>
        <dbReference type="SMART" id="SM00642"/>
    </source>
</evidence>
<evidence type="ECO:0000313" key="7">
    <source>
        <dbReference type="Proteomes" id="UP000325255"/>
    </source>
</evidence>
<feature type="domain" description="Glycosyl hydrolase family 13 catalytic" evidence="5">
    <location>
        <begin position="138"/>
        <end position="570"/>
    </location>
</feature>
<dbReference type="Gene3D" id="3.20.20.80">
    <property type="entry name" value="Glycosidases"/>
    <property type="match status" value="1"/>
</dbReference>
<evidence type="ECO:0000313" key="6">
    <source>
        <dbReference type="EMBL" id="KAA5609333.1"/>
    </source>
</evidence>
<dbReference type="InterPro" id="IPR004193">
    <property type="entry name" value="Glyco_hydro_13_N"/>
</dbReference>
<evidence type="ECO:0000256" key="4">
    <source>
        <dbReference type="ARBA" id="ARBA00023295"/>
    </source>
</evidence>
<keyword evidence="7" id="KW-1185">Reference proteome</keyword>
<evidence type="ECO:0000256" key="1">
    <source>
        <dbReference type="ARBA" id="ARBA00008061"/>
    </source>
</evidence>
<dbReference type="GO" id="GO:0019156">
    <property type="term" value="F:isoamylase activity"/>
    <property type="evidence" value="ECO:0007669"/>
    <property type="project" value="UniProtKB-ARBA"/>
</dbReference>
<dbReference type="NCBIfam" id="TIGR02100">
    <property type="entry name" value="glgX_debranch"/>
    <property type="match status" value="1"/>
</dbReference>
<dbReference type="Pfam" id="PF02922">
    <property type="entry name" value="CBM_48"/>
    <property type="match status" value="1"/>
</dbReference>
<dbReference type="SUPFAM" id="SSF81296">
    <property type="entry name" value="E set domains"/>
    <property type="match status" value="1"/>
</dbReference>
<name>A0A5M6IM17_9PROT</name>
<dbReference type="Pfam" id="PF00128">
    <property type="entry name" value="Alpha-amylase"/>
    <property type="match status" value="1"/>
</dbReference>
<dbReference type="InterPro" id="IPR044505">
    <property type="entry name" value="GlgX_Isoamylase_N_E_set"/>
</dbReference>
<sequence>MNKVGRVQEAYATSVGRPHPLGPSVQTDGVNFSVFSRNATGVELLLFDGETAPQPSQVVTLDPNANRTFGFWHVFIEGLRPGAHYGYRVDGPMDFANGHRFDRAKLAIDPYARGQSLALWDRVAACEPGDNVARSMRSVVIDWDDYDWEGDAPLGLPMQDLIIYEAHVGGMTRSPSAGVADPGTYRGLIEKIPHLQALGVTAIELLPVFEFDSTAVLRETPDGTKLRNYWGYSTIGFFAPASTYCQTPGQATHLTEFRDMVKALHRAGIEVILDVVFNHTDEGNHMGPAMCFKLLDNSVYYHLVPQDRQYYMDYSGCGNTLNCNHPVVAKMIVECLEFWVREMHIDGFRFDEGTILTRDEAGVPVMHPPVVWAIELSETLANTKIIAEAWDAGGAYQVGYFPGYRWAEWNGRFRDVVRRFVAGEPGLVGQLADRVCGSASIYQASGHMPINSINFVTCHDGFTLNDLVSYNGKHNQANGENNADGADDNNSWNCGVEGPGDAATERFRSQQVKNFAILLLLAQGVPMISGGDEIRRSQGGNNNAYCQDNAIGWTDWTGTARHADVLRFFRHAIALRRYHPMLRRARFFTGERNPRGLPDISWHGTRLGQPNWDDPASRVLAATFGGAADERDLHVMMNMSDHVIAFELPHIEGHAWGRVADTSLSPPDDIVGEGKAVPIGGNEYLVNGHSIVLLASLRATTGGSAPLRP</sequence>
<evidence type="ECO:0000256" key="3">
    <source>
        <dbReference type="ARBA" id="ARBA00022946"/>
    </source>
</evidence>
<dbReference type="InterPro" id="IPR013783">
    <property type="entry name" value="Ig-like_fold"/>
</dbReference>
<dbReference type="AlphaFoldDB" id="A0A5M6IM17"/>
<dbReference type="GO" id="GO:0004135">
    <property type="term" value="F:amylo-alpha-1,6-glucosidase activity"/>
    <property type="evidence" value="ECO:0007669"/>
    <property type="project" value="InterPro"/>
</dbReference>
<dbReference type="InterPro" id="IPR017853">
    <property type="entry name" value="GH"/>
</dbReference>
<gene>
    <name evidence="6" type="primary">glgX</name>
    <name evidence="6" type="ORF">F1189_24720</name>
</gene>
<keyword evidence="3" id="KW-0809">Transit peptide</keyword>
<protein>
    <submittedName>
        <fullName evidence="6">Glycogen debranching protein GlgX</fullName>
    </submittedName>
</protein>
<dbReference type="Proteomes" id="UP000325255">
    <property type="component" value="Unassembled WGS sequence"/>
</dbReference>
<dbReference type="SUPFAM" id="SSF51445">
    <property type="entry name" value="(Trans)glycosidases"/>
    <property type="match status" value="1"/>
</dbReference>
<evidence type="ECO:0000256" key="2">
    <source>
        <dbReference type="ARBA" id="ARBA00022801"/>
    </source>
</evidence>
<dbReference type="PANTHER" id="PTHR43002">
    <property type="entry name" value="GLYCOGEN DEBRANCHING ENZYME"/>
    <property type="match status" value="1"/>
</dbReference>
<comment type="similarity">
    <text evidence="1">Belongs to the glycosyl hydrolase 13 family.</text>
</comment>
<accession>A0A5M6IM17</accession>
<keyword evidence="2" id="KW-0378">Hydrolase</keyword>
<comment type="caution">
    <text evidence="6">The sequence shown here is derived from an EMBL/GenBank/DDBJ whole genome shotgun (WGS) entry which is preliminary data.</text>
</comment>
<dbReference type="SMART" id="SM00642">
    <property type="entry name" value="Aamy"/>
    <property type="match status" value="1"/>
</dbReference>
<dbReference type="CDD" id="cd02856">
    <property type="entry name" value="E_set_GDE_Isoamylase_N"/>
    <property type="match status" value="1"/>
</dbReference>
<proteinExistence type="inferred from homology"/>
<dbReference type="SUPFAM" id="SSF51011">
    <property type="entry name" value="Glycosyl hydrolase domain"/>
    <property type="match status" value="1"/>
</dbReference>
<dbReference type="EMBL" id="VWPK01000053">
    <property type="protein sequence ID" value="KAA5609333.1"/>
    <property type="molecule type" value="Genomic_DNA"/>
</dbReference>
<dbReference type="InterPro" id="IPR048650">
    <property type="entry name" value="ISOA1-3-like_C"/>
</dbReference>
<reference evidence="6 7" key="1">
    <citation type="submission" date="2019-09" db="EMBL/GenBank/DDBJ databases">
        <title>Genome sequence of Rhodovastum atsumiense, a diverse member of the Acetobacteraceae family of non-sulfur purple photosynthetic bacteria.</title>
        <authorList>
            <person name="Meyer T."/>
            <person name="Kyndt J."/>
        </authorList>
    </citation>
    <scope>NUCLEOTIDE SEQUENCE [LARGE SCALE GENOMIC DNA]</scope>
    <source>
        <strain evidence="6 7">DSM 21279</strain>
    </source>
</reference>
<dbReference type="RefSeq" id="WP_150043867.1">
    <property type="nucleotide sequence ID" value="NZ_OW485601.1"/>
</dbReference>
<dbReference type="Gene3D" id="2.60.40.1180">
    <property type="entry name" value="Golgi alpha-mannosidase II"/>
    <property type="match status" value="1"/>
</dbReference>
<dbReference type="GO" id="GO:0005980">
    <property type="term" value="P:glycogen catabolic process"/>
    <property type="evidence" value="ECO:0007669"/>
    <property type="project" value="InterPro"/>
</dbReference>
<dbReference type="InterPro" id="IPR011837">
    <property type="entry name" value="Glycogen_debranch_GlgX"/>
</dbReference>
<dbReference type="InterPro" id="IPR006047">
    <property type="entry name" value="GH13_cat_dom"/>
</dbReference>
<dbReference type="Gene3D" id="2.60.40.10">
    <property type="entry name" value="Immunoglobulins"/>
    <property type="match status" value="1"/>
</dbReference>
<keyword evidence="4" id="KW-0326">Glycosidase</keyword>
<dbReference type="CDD" id="cd11326">
    <property type="entry name" value="AmyAc_Glg_debranch"/>
    <property type="match status" value="1"/>
</dbReference>